<gene>
    <name evidence="1" type="ORF">SAMN05421783_1567</name>
</gene>
<sequence>MQSERTFRTDGGRDASVNMETIQISGLTCRVKKITVSDDGKLTMAIDATATDNEAIERVRDLIMIQQGEVMLTLEGVAVESTDQAPH</sequence>
<evidence type="ECO:0000313" key="1">
    <source>
        <dbReference type="EMBL" id="SDX68987.1"/>
    </source>
</evidence>
<accession>A0A1H3DRL7</accession>
<dbReference type="RefSeq" id="WP_093038595.1">
    <property type="nucleotide sequence ID" value="NZ_FNNZ01000056.1"/>
</dbReference>
<name>A0A1H3DRL7_THIRO</name>
<dbReference type="STRING" id="1058.SAMN05421783_1567"/>
<organism evidence="1 2">
    <name type="scientific">Thiocapsa roseopersicina</name>
    <dbReference type="NCBI Taxonomy" id="1058"/>
    <lineage>
        <taxon>Bacteria</taxon>
        <taxon>Pseudomonadati</taxon>
        <taxon>Pseudomonadota</taxon>
        <taxon>Gammaproteobacteria</taxon>
        <taxon>Chromatiales</taxon>
        <taxon>Chromatiaceae</taxon>
        <taxon>Thiocapsa</taxon>
    </lineage>
</organism>
<dbReference type="EMBL" id="FNNZ01000056">
    <property type="protein sequence ID" value="SDX68987.1"/>
    <property type="molecule type" value="Genomic_DNA"/>
</dbReference>
<keyword evidence="2" id="KW-1185">Reference proteome</keyword>
<dbReference type="AlphaFoldDB" id="A0A1H3DRL7"/>
<proteinExistence type="predicted"/>
<evidence type="ECO:0000313" key="2">
    <source>
        <dbReference type="Proteomes" id="UP000198816"/>
    </source>
</evidence>
<protein>
    <submittedName>
        <fullName evidence="1">Uncharacterized protein</fullName>
    </submittedName>
</protein>
<reference evidence="2" key="1">
    <citation type="submission" date="2016-10" db="EMBL/GenBank/DDBJ databases">
        <authorList>
            <person name="Varghese N."/>
            <person name="Submissions S."/>
        </authorList>
    </citation>
    <scope>NUCLEOTIDE SEQUENCE [LARGE SCALE GENOMIC DNA]</scope>
    <source>
        <strain evidence="2">DSM 217</strain>
    </source>
</reference>
<dbReference type="OrthoDB" id="5770954at2"/>
<dbReference type="Proteomes" id="UP000198816">
    <property type="component" value="Unassembled WGS sequence"/>
</dbReference>